<keyword evidence="4" id="KW-1185">Reference proteome</keyword>
<dbReference type="InterPro" id="IPR035969">
    <property type="entry name" value="Rab-GAP_TBC_sf"/>
</dbReference>
<dbReference type="SUPFAM" id="SSF47923">
    <property type="entry name" value="Ypt/Rab-GAP domain of gyp1p"/>
    <property type="match status" value="1"/>
</dbReference>
<proteinExistence type="predicted"/>
<evidence type="ECO:0000313" key="4">
    <source>
        <dbReference type="Proteomes" id="UP000002630"/>
    </source>
</evidence>
<dbReference type="eggNOG" id="KOG1102">
    <property type="taxonomic scope" value="Eukaryota"/>
</dbReference>
<dbReference type="InParanoid" id="D8LD88"/>
<dbReference type="Proteomes" id="UP000002630">
    <property type="component" value="Unassembled WGS sequence"/>
</dbReference>
<evidence type="ECO:0000259" key="2">
    <source>
        <dbReference type="PROSITE" id="PS50086"/>
    </source>
</evidence>
<dbReference type="Pfam" id="PF00566">
    <property type="entry name" value="RabGAP-TBC"/>
    <property type="match status" value="2"/>
</dbReference>
<dbReference type="STRING" id="2880.D8LD88"/>
<feature type="compositionally biased region" description="Low complexity" evidence="1">
    <location>
        <begin position="27"/>
        <end position="39"/>
    </location>
</feature>
<sequence length="571" mass="61065">MQSADDVESTEKTSSHHPRGRDVPSQAPSSRPAGATTAAARALSNADNPLLLAKMLDLASITRISWLCRNTRASFGRKAHKVCLTHGAGVPKDRRVEFWMCVLNVKKEMDDKVGRAKRENPGNYRDVYEACLYGDDNDAVATHGCEGSPDAAAAAAAVLDAEESLFGPDAASVDGDGDGLALPPPSGWRALSRNGAEGEISRDVGRTFPRQDLFKSRNGPGQNLLANVLKACLKTNPDVGYCQGMNFVAGSLLLACATRDPAVGAPCYPNCDRRRSVRGDSSSSVVDDDGGGGGDGGDGDVSPFVATATSMALSPTSASAWEEWDDFDGSGEDESQPEWRSGPAHLRAEKDVFWLMLALTSRLSGVGSGLGMRELWLPGVPQLKVRVFQFDKLMLRELPRLYNHFKAKQLQLEGWGGLGGAPRSAGGGEGGEKALPRQCSSVRLLRETADVKLTRSTLNSLQQDFAVQLLKEHLQGEGQWLTRYGDAPDPTPGAGAGVVGGDRDGDVGFMGVEAMTRMMLSDTKLLKKLKESLAKMAGPLQEDARIFQNKITEASERLEARFQNVNKCSAG</sequence>
<dbReference type="InterPro" id="IPR050302">
    <property type="entry name" value="Rab_GAP_TBC_domain"/>
</dbReference>
<feature type="compositionally biased region" description="Acidic residues" evidence="1">
    <location>
        <begin position="323"/>
        <end position="336"/>
    </location>
</feature>
<dbReference type="InterPro" id="IPR000195">
    <property type="entry name" value="Rab-GAP-TBC_dom"/>
</dbReference>
<dbReference type="Gene3D" id="1.10.8.270">
    <property type="entry name" value="putative rabgap domain of human tbc1 domain family member 14 like domains"/>
    <property type="match status" value="1"/>
</dbReference>
<reference evidence="3 4" key="1">
    <citation type="journal article" date="2010" name="Nature">
        <title>The Ectocarpus genome and the independent evolution of multicellularity in brown algae.</title>
        <authorList>
            <person name="Cock J.M."/>
            <person name="Sterck L."/>
            <person name="Rouze P."/>
            <person name="Scornet D."/>
            <person name="Allen A.E."/>
            <person name="Amoutzias G."/>
            <person name="Anthouard V."/>
            <person name="Artiguenave F."/>
            <person name="Aury J.M."/>
            <person name="Badger J.H."/>
            <person name="Beszteri B."/>
            <person name="Billiau K."/>
            <person name="Bonnet E."/>
            <person name="Bothwell J.H."/>
            <person name="Bowler C."/>
            <person name="Boyen C."/>
            <person name="Brownlee C."/>
            <person name="Carrano C.J."/>
            <person name="Charrier B."/>
            <person name="Cho G.Y."/>
            <person name="Coelho S.M."/>
            <person name="Collen J."/>
            <person name="Corre E."/>
            <person name="Da Silva C."/>
            <person name="Delage L."/>
            <person name="Delaroque N."/>
            <person name="Dittami S.M."/>
            <person name="Doulbeau S."/>
            <person name="Elias M."/>
            <person name="Farnham G."/>
            <person name="Gachon C.M."/>
            <person name="Gschloessl B."/>
            <person name="Heesch S."/>
            <person name="Jabbari K."/>
            <person name="Jubin C."/>
            <person name="Kawai H."/>
            <person name="Kimura K."/>
            <person name="Kloareg B."/>
            <person name="Kupper F.C."/>
            <person name="Lang D."/>
            <person name="Le Bail A."/>
            <person name="Leblanc C."/>
            <person name="Lerouge P."/>
            <person name="Lohr M."/>
            <person name="Lopez P.J."/>
            <person name="Martens C."/>
            <person name="Maumus F."/>
            <person name="Michel G."/>
            <person name="Miranda-Saavedra D."/>
            <person name="Morales J."/>
            <person name="Moreau H."/>
            <person name="Motomura T."/>
            <person name="Nagasato C."/>
            <person name="Napoli C.A."/>
            <person name="Nelson D.R."/>
            <person name="Nyvall-Collen P."/>
            <person name="Peters A.F."/>
            <person name="Pommier C."/>
            <person name="Potin P."/>
            <person name="Poulain J."/>
            <person name="Quesneville H."/>
            <person name="Read B."/>
            <person name="Rensing S.A."/>
            <person name="Ritter A."/>
            <person name="Rousvoal S."/>
            <person name="Samanta M."/>
            <person name="Samson G."/>
            <person name="Schroeder D.C."/>
            <person name="Segurens B."/>
            <person name="Strittmatter M."/>
            <person name="Tonon T."/>
            <person name="Tregear J.W."/>
            <person name="Valentin K."/>
            <person name="von Dassow P."/>
            <person name="Yamagishi T."/>
            <person name="Van de Peer Y."/>
            <person name="Wincker P."/>
        </authorList>
    </citation>
    <scope>NUCLEOTIDE SEQUENCE [LARGE SCALE GENOMIC DNA]</scope>
    <source>
        <strain evidence="4">Ec32 / CCAP1310/4</strain>
    </source>
</reference>
<feature type="region of interest" description="Disordered" evidence="1">
    <location>
        <begin position="268"/>
        <end position="301"/>
    </location>
</feature>
<evidence type="ECO:0000313" key="3">
    <source>
        <dbReference type="EMBL" id="CBN80146.1"/>
    </source>
</evidence>
<dbReference type="GO" id="GO:0031267">
    <property type="term" value="F:small GTPase binding"/>
    <property type="evidence" value="ECO:0007669"/>
    <property type="project" value="TreeGrafter"/>
</dbReference>
<organism evidence="3 4">
    <name type="scientific">Ectocarpus siliculosus</name>
    <name type="common">Brown alga</name>
    <name type="synonym">Conferva siliculosa</name>
    <dbReference type="NCBI Taxonomy" id="2880"/>
    <lineage>
        <taxon>Eukaryota</taxon>
        <taxon>Sar</taxon>
        <taxon>Stramenopiles</taxon>
        <taxon>Ochrophyta</taxon>
        <taxon>PX clade</taxon>
        <taxon>Phaeophyceae</taxon>
        <taxon>Ectocarpales</taxon>
        <taxon>Ectocarpaceae</taxon>
        <taxon>Ectocarpus</taxon>
    </lineage>
</organism>
<dbReference type="GO" id="GO:0005096">
    <property type="term" value="F:GTPase activator activity"/>
    <property type="evidence" value="ECO:0007669"/>
    <property type="project" value="TreeGrafter"/>
</dbReference>
<dbReference type="Gene3D" id="1.10.472.80">
    <property type="entry name" value="Ypt/Rab-GAP domain of gyp1p, domain 3"/>
    <property type="match status" value="1"/>
</dbReference>
<evidence type="ECO:0000256" key="1">
    <source>
        <dbReference type="SAM" id="MobiDB-lite"/>
    </source>
</evidence>
<gene>
    <name evidence="3" type="ORF">Esi_0116_0003</name>
</gene>
<dbReference type="PROSITE" id="PS50086">
    <property type="entry name" value="TBC_RABGAP"/>
    <property type="match status" value="1"/>
</dbReference>
<name>D8LD88_ECTSI</name>
<feature type="region of interest" description="Disordered" evidence="1">
    <location>
        <begin position="1"/>
        <end position="39"/>
    </location>
</feature>
<feature type="domain" description="Rab-GAP TBC" evidence="2">
    <location>
        <begin position="89"/>
        <end position="469"/>
    </location>
</feature>
<dbReference type="SMART" id="SM00164">
    <property type="entry name" value="TBC"/>
    <property type="match status" value="1"/>
</dbReference>
<dbReference type="OrthoDB" id="206931at2759"/>
<dbReference type="EMBL" id="FN649760">
    <property type="protein sequence ID" value="CBN80146.1"/>
    <property type="molecule type" value="Genomic_DNA"/>
</dbReference>
<protein>
    <recommendedName>
        <fullName evidence="2">Rab-GAP TBC domain-containing protein</fullName>
    </recommendedName>
</protein>
<dbReference type="AlphaFoldDB" id="D8LD88"/>
<feature type="region of interest" description="Disordered" evidence="1">
    <location>
        <begin position="323"/>
        <end position="342"/>
    </location>
</feature>
<accession>D8LD88</accession>
<dbReference type="PANTHER" id="PTHR47219:SF9">
    <property type="entry name" value="GTPASE ACTIVATING PROTEIN AND CENTROSOME-ASSOCIATED, ISOFORM B"/>
    <property type="match status" value="1"/>
</dbReference>
<dbReference type="PANTHER" id="PTHR47219">
    <property type="entry name" value="RAB GTPASE-ACTIVATING PROTEIN 1-LIKE"/>
    <property type="match status" value="1"/>
</dbReference>